<sequence length="86" mass="10046">MKCFDIYLRSYCNCLILISLAIAENELTADLSVMHERRRFRNIGNELPRILSDKTTSLNSLVDSIKFLFSVYTENMIEVFKVPPQR</sequence>
<reference evidence="1" key="1">
    <citation type="journal article" date="2023" name="IScience">
        <title>Live-bearing cockroach genome reveals convergent evolutionary mechanisms linked to viviparity in insects and beyond.</title>
        <authorList>
            <person name="Fouks B."/>
            <person name="Harrison M.C."/>
            <person name="Mikhailova A.A."/>
            <person name="Marchal E."/>
            <person name="English S."/>
            <person name="Carruthers M."/>
            <person name="Jennings E.C."/>
            <person name="Chiamaka E.L."/>
            <person name="Frigard R.A."/>
            <person name="Pippel M."/>
            <person name="Attardo G.M."/>
            <person name="Benoit J.B."/>
            <person name="Bornberg-Bauer E."/>
            <person name="Tobe S.S."/>
        </authorList>
    </citation>
    <scope>NUCLEOTIDE SEQUENCE</scope>
    <source>
        <strain evidence="1">Stay&amp;Tobe</strain>
    </source>
</reference>
<reference evidence="1" key="2">
    <citation type="submission" date="2023-05" db="EMBL/GenBank/DDBJ databases">
        <authorList>
            <person name="Fouks B."/>
        </authorList>
    </citation>
    <scope>NUCLEOTIDE SEQUENCE</scope>
    <source>
        <strain evidence="1">Stay&amp;Tobe</strain>
        <tissue evidence="1">Testes</tissue>
    </source>
</reference>
<dbReference type="EMBL" id="JASPKZ010000034">
    <property type="protein sequence ID" value="KAJ9601144.1"/>
    <property type="molecule type" value="Genomic_DNA"/>
</dbReference>
<evidence type="ECO:0000313" key="1">
    <source>
        <dbReference type="EMBL" id="KAJ9601144.1"/>
    </source>
</evidence>
<feature type="non-terminal residue" evidence="1">
    <location>
        <position position="1"/>
    </location>
</feature>
<comment type="caution">
    <text evidence="1">The sequence shown here is derived from an EMBL/GenBank/DDBJ whole genome shotgun (WGS) entry which is preliminary data.</text>
</comment>
<dbReference type="AlphaFoldDB" id="A0AAD8AL86"/>
<accession>A0AAD8AL86</accession>
<evidence type="ECO:0000313" key="2">
    <source>
        <dbReference type="Proteomes" id="UP001233999"/>
    </source>
</evidence>
<keyword evidence="2" id="KW-1185">Reference proteome</keyword>
<organism evidence="1 2">
    <name type="scientific">Diploptera punctata</name>
    <name type="common">Pacific beetle cockroach</name>
    <dbReference type="NCBI Taxonomy" id="6984"/>
    <lineage>
        <taxon>Eukaryota</taxon>
        <taxon>Metazoa</taxon>
        <taxon>Ecdysozoa</taxon>
        <taxon>Arthropoda</taxon>
        <taxon>Hexapoda</taxon>
        <taxon>Insecta</taxon>
        <taxon>Pterygota</taxon>
        <taxon>Neoptera</taxon>
        <taxon>Polyneoptera</taxon>
        <taxon>Dictyoptera</taxon>
        <taxon>Blattodea</taxon>
        <taxon>Blaberoidea</taxon>
        <taxon>Blaberidae</taxon>
        <taxon>Diplopterinae</taxon>
        <taxon>Diploptera</taxon>
    </lineage>
</organism>
<name>A0AAD8AL86_DIPPU</name>
<proteinExistence type="predicted"/>
<gene>
    <name evidence="1" type="ORF">L9F63_000723</name>
</gene>
<feature type="non-terminal residue" evidence="1">
    <location>
        <position position="86"/>
    </location>
</feature>
<protein>
    <submittedName>
        <fullName evidence="1">Uncharacterized protein</fullName>
    </submittedName>
</protein>
<dbReference type="Proteomes" id="UP001233999">
    <property type="component" value="Unassembled WGS sequence"/>
</dbReference>